<feature type="transmembrane region" description="Helical" evidence="1">
    <location>
        <begin position="7"/>
        <end position="28"/>
    </location>
</feature>
<evidence type="ECO:0000256" key="1">
    <source>
        <dbReference type="SAM" id="Phobius"/>
    </source>
</evidence>
<reference evidence="2 3" key="1">
    <citation type="submission" date="2023-07" db="EMBL/GenBank/DDBJ databases">
        <title>Sorghum-associated microbial communities from plants grown in Nebraska, USA.</title>
        <authorList>
            <person name="Schachtman D."/>
        </authorList>
    </citation>
    <scope>NUCLEOTIDE SEQUENCE [LARGE SCALE GENOMIC DNA]</scope>
    <source>
        <strain evidence="2 3">CC258</strain>
    </source>
</reference>
<organism evidence="2 3">
    <name type="scientific">Paenibacillus qinlingensis</name>
    <dbReference type="NCBI Taxonomy" id="1837343"/>
    <lineage>
        <taxon>Bacteria</taxon>
        <taxon>Bacillati</taxon>
        <taxon>Bacillota</taxon>
        <taxon>Bacilli</taxon>
        <taxon>Bacillales</taxon>
        <taxon>Paenibacillaceae</taxon>
        <taxon>Paenibacillus</taxon>
    </lineage>
</organism>
<keyword evidence="3" id="KW-1185">Reference proteome</keyword>
<sequence length="337" mass="39680">MKFGWILLKYIVPPASLALLLFAIGLWSNYSEQAKTAGEKFIAPLLDFKVPIIFSFLILYYLCVAFYDYSKGIVNKKDEELAQKDEEMKEELSIAIKLNKKYSAYRRSELLLHTIQTFVNDQPYIQAIQVYNYEIKHMGNKTRVKIKYQNGFIEEGIDLNAMDQAYYLLDKRMFTHFQSAYDRLNEGDFNPIVDFIQEHGEQLRLVTNPTDDDVLTFAFVELALGLIETRYDLRLHENYLTAEQTVALEEHKRTGVLRTILLKDDFFIFKHLAIGFKQGRVYSARHLNLWGDNMVYLITLHPDILVDRDYYPVIRRIDEMFMERLRGLLYNGETDRL</sequence>
<accession>A0ABU1P8Y2</accession>
<keyword evidence="1" id="KW-0812">Transmembrane</keyword>
<protein>
    <submittedName>
        <fullName evidence="2">Uncharacterized protein</fullName>
    </submittedName>
</protein>
<dbReference type="Proteomes" id="UP001267290">
    <property type="component" value="Unassembled WGS sequence"/>
</dbReference>
<dbReference type="EMBL" id="JAVDSB010000031">
    <property type="protein sequence ID" value="MDR6555517.1"/>
    <property type="molecule type" value="Genomic_DNA"/>
</dbReference>
<keyword evidence="1" id="KW-0472">Membrane</keyword>
<gene>
    <name evidence="2" type="ORF">J2736_006779</name>
</gene>
<dbReference type="RefSeq" id="WP_310502828.1">
    <property type="nucleotide sequence ID" value="NZ_JAVDSB010000031.1"/>
</dbReference>
<proteinExistence type="predicted"/>
<evidence type="ECO:0000313" key="3">
    <source>
        <dbReference type="Proteomes" id="UP001267290"/>
    </source>
</evidence>
<feature type="transmembrane region" description="Helical" evidence="1">
    <location>
        <begin position="48"/>
        <end position="67"/>
    </location>
</feature>
<evidence type="ECO:0000313" key="2">
    <source>
        <dbReference type="EMBL" id="MDR6555517.1"/>
    </source>
</evidence>
<keyword evidence="1" id="KW-1133">Transmembrane helix</keyword>
<name>A0ABU1P8Y2_9BACL</name>
<comment type="caution">
    <text evidence="2">The sequence shown here is derived from an EMBL/GenBank/DDBJ whole genome shotgun (WGS) entry which is preliminary data.</text>
</comment>